<sequence>MPWFRRYFLVNQELIRGLIPTLYQNKTEERYGFIRGTHYTDILFRIARFTVPTLFILSPITQECSLVRLPMMPLTFRFYIWSGECLYYLCQQTNKDYSRVGMV</sequence>
<name>R4IUU3_VICFA</name>
<dbReference type="AlphaFoldDB" id="R4IUU3"/>
<accession>R4IUU3</accession>
<dbReference type="EMBL" id="KC189947">
    <property type="protein sequence ID" value="AGC78949.1"/>
    <property type="molecule type" value="Genomic_DNA"/>
</dbReference>
<organism evidence="1">
    <name type="scientific">Vicia faba</name>
    <name type="common">Broad bean</name>
    <name type="synonym">Faba vulgaris</name>
    <dbReference type="NCBI Taxonomy" id="3906"/>
    <lineage>
        <taxon>Eukaryota</taxon>
        <taxon>Viridiplantae</taxon>
        <taxon>Streptophyta</taxon>
        <taxon>Embryophyta</taxon>
        <taxon>Tracheophyta</taxon>
        <taxon>Spermatophyta</taxon>
        <taxon>Magnoliopsida</taxon>
        <taxon>eudicotyledons</taxon>
        <taxon>Gunneridae</taxon>
        <taxon>Pentapetalae</taxon>
        <taxon>rosids</taxon>
        <taxon>fabids</taxon>
        <taxon>Fabales</taxon>
        <taxon>Fabaceae</taxon>
        <taxon>Papilionoideae</taxon>
        <taxon>50 kb inversion clade</taxon>
        <taxon>NPAAA clade</taxon>
        <taxon>Hologalegina</taxon>
        <taxon>IRL clade</taxon>
        <taxon>Fabeae</taxon>
        <taxon>Vicia</taxon>
    </lineage>
</organism>
<evidence type="ECO:0000313" key="1">
    <source>
        <dbReference type="EMBL" id="AGC78949.1"/>
    </source>
</evidence>
<proteinExistence type="predicted"/>
<protein>
    <submittedName>
        <fullName evidence="1">Uncharacterized protein</fullName>
    </submittedName>
</protein>
<reference evidence="1" key="1">
    <citation type="journal article" date="2013" name="Front. Plant Sci.">
        <title>Mitochondrial Genome Sequence of the Legume Vicia faba.</title>
        <authorList>
            <person name="Negruk V."/>
        </authorList>
    </citation>
    <scope>NUCLEOTIDE SEQUENCE</scope>
</reference>
<keyword evidence="1" id="KW-0496">Mitochondrion</keyword>
<geneLocation type="mitochondrion" evidence="1"/>